<proteinExistence type="predicted"/>
<dbReference type="Pfam" id="PF08281">
    <property type="entry name" value="Sigma70_r4_2"/>
    <property type="match status" value="1"/>
</dbReference>
<evidence type="ECO:0000256" key="1">
    <source>
        <dbReference type="SAM" id="Coils"/>
    </source>
</evidence>
<dbReference type="InterPro" id="IPR036388">
    <property type="entry name" value="WH-like_DNA-bd_sf"/>
</dbReference>
<feature type="coiled-coil region" evidence="1">
    <location>
        <begin position="102"/>
        <end position="129"/>
    </location>
</feature>
<dbReference type="Proteomes" id="UP000051500">
    <property type="component" value="Unassembled WGS sequence"/>
</dbReference>
<dbReference type="eggNOG" id="COG1595">
    <property type="taxonomic scope" value="Bacteria"/>
</dbReference>
<dbReference type="GO" id="GO:0006352">
    <property type="term" value="P:DNA-templated transcription initiation"/>
    <property type="evidence" value="ECO:0007669"/>
    <property type="project" value="InterPro"/>
</dbReference>
<dbReference type="RefSeq" id="WP_027107114.1">
    <property type="nucleotide sequence ID" value="NZ_JQBZ01000025.1"/>
</dbReference>
<dbReference type="AlphaFoldDB" id="A0A0R2KH41"/>
<keyword evidence="4" id="KW-1185">Reference proteome</keyword>
<gene>
    <name evidence="3" type="ORF">IV53_GL000674</name>
</gene>
<evidence type="ECO:0000313" key="4">
    <source>
        <dbReference type="Proteomes" id="UP000051500"/>
    </source>
</evidence>
<dbReference type="Gene3D" id="1.10.10.10">
    <property type="entry name" value="Winged helix-like DNA-binding domain superfamily/Winged helix DNA-binding domain"/>
    <property type="match status" value="1"/>
</dbReference>
<dbReference type="OrthoDB" id="2043637at2"/>
<dbReference type="InterPro" id="IPR013324">
    <property type="entry name" value="RNA_pol_sigma_r3/r4-like"/>
</dbReference>
<sequence length="173" mass="20860">MKADQKKQYVIQMEVTKESIKDLGINPKEVSYQKVGSEYKLVHLIKTDNEELYKEFMQPVWREAKEIERKRNAEMECKKTALSLDELYENYKYETLDYNQESALERLEKEELLEKLNKLVEELDEIDKQIFKYYMEEKSDSEIADLLGSKRTTVNYQRRRIFSNLKNSLEDYL</sequence>
<dbReference type="PATRIC" id="fig|1122146.4.peg.697"/>
<dbReference type="GO" id="GO:0003677">
    <property type="term" value="F:DNA binding"/>
    <property type="evidence" value="ECO:0007669"/>
    <property type="project" value="InterPro"/>
</dbReference>
<organism evidence="3 4">
    <name type="scientific">Ligilactobacillus ceti DSM 22408</name>
    <dbReference type="NCBI Taxonomy" id="1122146"/>
    <lineage>
        <taxon>Bacteria</taxon>
        <taxon>Bacillati</taxon>
        <taxon>Bacillota</taxon>
        <taxon>Bacilli</taxon>
        <taxon>Lactobacillales</taxon>
        <taxon>Lactobacillaceae</taxon>
        <taxon>Ligilactobacillus</taxon>
    </lineage>
</organism>
<comment type="caution">
    <text evidence="3">The sequence shown here is derived from an EMBL/GenBank/DDBJ whole genome shotgun (WGS) entry which is preliminary data.</text>
</comment>
<name>A0A0R2KH41_9LACO</name>
<dbReference type="EMBL" id="JQBZ01000025">
    <property type="protein sequence ID" value="KRN88707.1"/>
    <property type="molecule type" value="Genomic_DNA"/>
</dbReference>
<dbReference type="InterPro" id="IPR013249">
    <property type="entry name" value="RNA_pol_sigma70_r4_t2"/>
</dbReference>
<keyword evidence="1" id="KW-0175">Coiled coil</keyword>
<dbReference type="SUPFAM" id="SSF88659">
    <property type="entry name" value="Sigma3 and sigma4 domains of RNA polymerase sigma factors"/>
    <property type="match status" value="1"/>
</dbReference>
<protein>
    <recommendedName>
        <fullName evidence="2">RNA polymerase sigma factor 70 region 4 type 2 domain-containing protein</fullName>
    </recommendedName>
</protein>
<feature type="domain" description="RNA polymerase sigma factor 70 region 4 type 2" evidence="2">
    <location>
        <begin position="114"/>
        <end position="161"/>
    </location>
</feature>
<reference evidence="3 4" key="1">
    <citation type="journal article" date="2015" name="Genome Announc.">
        <title>Expanding the biotechnology potential of lactobacilli through comparative genomics of 213 strains and associated genera.</title>
        <authorList>
            <person name="Sun Z."/>
            <person name="Harris H.M."/>
            <person name="McCann A."/>
            <person name="Guo C."/>
            <person name="Argimon S."/>
            <person name="Zhang W."/>
            <person name="Yang X."/>
            <person name="Jeffery I.B."/>
            <person name="Cooney J.C."/>
            <person name="Kagawa T.F."/>
            <person name="Liu W."/>
            <person name="Song Y."/>
            <person name="Salvetti E."/>
            <person name="Wrobel A."/>
            <person name="Rasinkangas P."/>
            <person name="Parkhill J."/>
            <person name="Rea M.C."/>
            <person name="O'Sullivan O."/>
            <person name="Ritari J."/>
            <person name="Douillard F.P."/>
            <person name="Paul Ross R."/>
            <person name="Yang R."/>
            <person name="Briner A.E."/>
            <person name="Felis G.E."/>
            <person name="de Vos W.M."/>
            <person name="Barrangou R."/>
            <person name="Klaenhammer T.R."/>
            <person name="Caufield P.W."/>
            <person name="Cui Y."/>
            <person name="Zhang H."/>
            <person name="O'Toole P.W."/>
        </authorList>
    </citation>
    <scope>NUCLEOTIDE SEQUENCE [LARGE SCALE GENOMIC DNA]</scope>
    <source>
        <strain evidence="3 4">DSM 22408</strain>
    </source>
</reference>
<evidence type="ECO:0000259" key="2">
    <source>
        <dbReference type="Pfam" id="PF08281"/>
    </source>
</evidence>
<dbReference type="STRING" id="1122146.IV53_GL000674"/>
<evidence type="ECO:0000313" key="3">
    <source>
        <dbReference type="EMBL" id="KRN88707.1"/>
    </source>
</evidence>
<dbReference type="GO" id="GO:0016987">
    <property type="term" value="F:sigma factor activity"/>
    <property type="evidence" value="ECO:0007669"/>
    <property type="project" value="InterPro"/>
</dbReference>
<accession>A0A0R2KH41</accession>